<accession>A0A367Y6L0</accession>
<evidence type="ECO:0000256" key="2">
    <source>
        <dbReference type="SAM" id="Phobius"/>
    </source>
</evidence>
<dbReference type="InterPro" id="IPR025339">
    <property type="entry name" value="DUF4245"/>
</dbReference>
<sequence length="221" mass="23893">MARRNAEPRIAAHLGRPETPEETAARKAENSRNYRQSQSFKNLIFALVVSLAIVAVVYFIVPRGEVDNAPQPDVAEIASQVADQYERTVVTPDAPEGWTMNIAEIEPGSPSVWTINYNSIPDAGHAYIRFAQAFDADEVWAAQALRGTQPTGTVTIDGVEFTEYVVKDPSSTSNISYALGVQAGTDFVLLYGSASAEITAQLAEHVADDIAALQQEGATHE</sequence>
<evidence type="ECO:0000313" key="4">
    <source>
        <dbReference type="Proteomes" id="UP000253508"/>
    </source>
</evidence>
<dbReference type="EMBL" id="QORO01000001">
    <property type="protein sequence ID" value="RCK61279.1"/>
    <property type="molecule type" value="Genomic_DNA"/>
</dbReference>
<gene>
    <name evidence="3" type="ORF">DTO57_01095</name>
</gene>
<dbReference type="Proteomes" id="UP000253508">
    <property type="component" value="Unassembled WGS sequence"/>
</dbReference>
<keyword evidence="2" id="KW-1133">Transmembrane helix</keyword>
<comment type="caution">
    <text evidence="3">The sequence shown here is derived from an EMBL/GenBank/DDBJ whole genome shotgun (WGS) entry which is preliminary data.</text>
</comment>
<dbReference type="RefSeq" id="WP_114116388.1">
    <property type="nucleotide sequence ID" value="NZ_BMHU01000001.1"/>
</dbReference>
<protein>
    <submittedName>
        <fullName evidence="3">DUF4245 domain-containing protein</fullName>
    </submittedName>
</protein>
<keyword evidence="4" id="KW-1185">Reference proteome</keyword>
<keyword evidence="2" id="KW-0812">Transmembrane</keyword>
<organism evidence="3 4">
    <name type="scientific">Microbacterium sorbitolivorans</name>
    <dbReference type="NCBI Taxonomy" id="1867410"/>
    <lineage>
        <taxon>Bacteria</taxon>
        <taxon>Bacillati</taxon>
        <taxon>Actinomycetota</taxon>
        <taxon>Actinomycetes</taxon>
        <taxon>Micrococcales</taxon>
        <taxon>Microbacteriaceae</taxon>
        <taxon>Microbacterium</taxon>
    </lineage>
</organism>
<dbReference type="AlphaFoldDB" id="A0A367Y6L0"/>
<dbReference type="OrthoDB" id="4801970at2"/>
<feature type="transmembrane region" description="Helical" evidence="2">
    <location>
        <begin position="42"/>
        <end position="61"/>
    </location>
</feature>
<feature type="compositionally biased region" description="Basic and acidic residues" evidence="1">
    <location>
        <begin position="15"/>
        <end position="32"/>
    </location>
</feature>
<dbReference type="Pfam" id="PF14030">
    <property type="entry name" value="DUF4245"/>
    <property type="match status" value="1"/>
</dbReference>
<reference evidence="3 4" key="1">
    <citation type="submission" date="2018-07" db="EMBL/GenBank/DDBJ databases">
        <title>Microbacterium endoborsara sp. nov., a novel actinobacterium isolated from Borszczowia aralocaspica.</title>
        <authorList>
            <person name="An D."/>
        </authorList>
    </citation>
    <scope>NUCLEOTIDE SEQUENCE [LARGE SCALE GENOMIC DNA]</scope>
    <source>
        <strain evidence="3 4">C1.15228</strain>
    </source>
</reference>
<name>A0A367Y6L0_9MICO</name>
<evidence type="ECO:0000313" key="3">
    <source>
        <dbReference type="EMBL" id="RCK61279.1"/>
    </source>
</evidence>
<feature type="region of interest" description="Disordered" evidence="1">
    <location>
        <begin position="1"/>
        <end position="32"/>
    </location>
</feature>
<evidence type="ECO:0000256" key="1">
    <source>
        <dbReference type="SAM" id="MobiDB-lite"/>
    </source>
</evidence>
<proteinExistence type="predicted"/>
<keyword evidence="2" id="KW-0472">Membrane</keyword>